<dbReference type="GO" id="GO:0006751">
    <property type="term" value="P:glutathione catabolic process"/>
    <property type="evidence" value="ECO:0007669"/>
    <property type="project" value="UniProtKB-UniRule"/>
</dbReference>
<dbReference type="PROSITE" id="PS51257">
    <property type="entry name" value="PROKAR_LIPOPROTEIN"/>
    <property type="match status" value="1"/>
</dbReference>
<protein>
    <recommendedName>
        <fullName evidence="11">Glutathione hydrolase proenzyme</fullName>
        <ecNumber evidence="11">2.3.2.2</ecNumber>
        <ecNumber evidence="11">3.4.19.13</ecNumber>
    </recommendedName>
    <component>
        <recommendedName>
            <fullName evidence="11">Glutathione hydrolase large chain</fullName>
        </recommendedName>
    </component>
    <component>
        <recommendedName>
            <fullName evidence="11">Glutathione hydrolase small chain</fullName>
        </recommendedName>
    </component>
</protein>
<dbReference type="InterPro" id="IPR043137">
    <property type="entry name" value="GGT_ssub_C"/>
</dbReference>
<dbReference type="Pfam" id="PF01019">
    <property type="entry name" value="G_glu_transpept"/>
    <property type="match status" value="1"/>
</dbReference>
<dbReference type="InterPro" id="IPR055262">
    <property type="entry name" value="GGT_CS"/>
</dbReference>
<dbReference type="RefSeq" id="WP_015826731.1">
    <property type="nucleotide sequence ID" value="NC_012982.1"/>
</dbReference>
<reference evidence="13" key="1">
    <citation type="journal article" date="2011" name="J. Bacteriol.">
        <title>Genome sequences of eight morphologically diverse alphaproteobacteria.</title>
        <authorList>
            <consortium name="US DOE Joint Genome Institute"/>
            <person name="Brown P.J."/>
            <person name="Kysela D.T."/>
            <person name="Buechlein A."/>
            <person name="Hemmerich C."/>
            <person name="Brun Y.V."/>
        </authorList>
    </citation>
    <scope>NUCLEOTIDE SEQUENCE [LARGE SCALE GENOMIC DNA]</scope>
    <source>
        <strain evidence="13">ATCC 49814 / DSM 5838 / IFAM 1418</strain>
    </source>
</reference>
<keyword evidence="13" id="KW-1185">Reference proteome</keyword>
<dbReference type="PANTHER" id="PTHR43199:SF1">
    <property type="entry name" value="GLUTATHIONE HYDROLASE PROENZYME"/>
    <property type="match status" value="1"/>
</dbReference>
<dbReference type="OrthoDB" id="9781342at2"/>
<dbReference type="InterPro" id="IPR000101">
    <property type="entry name" value="GGT_peptidase"/>
</dbReference>
<comment type="similarity">
    <text evidence="3 11">Belongs to the gamma-glutamyltransferase family.</text>
</comment>
<feature type="binding site" evidence="10">
    <location>
        <position position="514"/>
    </location>
    <ligand>
        <name>L-glutamate</name>
        <dbReference type="ChEBI" id="CHEBI:29985"/>
    </ligand>
</feature>
<evidence type="ECO:0000256" key="8">
    <source>
        <dbReference type="ARBA" id="ARBA00047417"/>
    </source>
</evidence>
<dbReference type="GO" id="GO:0103068">
    <property type="term" value="F:leukotriene C4 gamma-glutamyl transferase activity"/>
    <property type="evidence" value="ECO:0007669"/>
    <property type="project" value="UniProtKB-EC"/>
</dbReference>
<evidence type="ECO:0000256" key="5">
    <source>
        <dbReference type="ARBA" id="ARBA00022801"/>
    </source>
</evidence>
<evidence type="ECO:0000313" key="12">
    <source>
        <dbReference type="EMBL" id="ACT58581.1"/>
    </source>
</evidence>
<comment type="subunit">
    <text evidence="11">This enzyme consists of two polypeptide chains, which are synthesized in precursor form from a single polypeptide.</text>
</comment>
<dbReference type="Gene3D" id="1.10.246.130">
    <property type="match status" value="1"/>
</dbReference>
<accession>C6XQ64</accession>
<evidence type="ECO:0000256" key="1">
    <source>
        <dbReference type="ARBA" id="ARBA00001049"/>
    </source>
</evidence>
<dbReference type="eggNOG" id="COG0405">
    <property type="taxonomic scope" value="Bacteria"/>
</dbReference>
<evidence type="ECO:0000256" key="2">
    <source>
        <dbReference type="ARBA" id="ARBA00001089"/>
    </source>
</evidence>
<evidence type="ECO:0000256" key="10">
    <source>
        <dbReference type="PIRSR" id="PIRSR600101-2"/>
    </source>
</evidence>
<evidence type="ECO:0000313" key="13">
    <source>
        <dbReference type="Proteomes" id="UP000002745"/>
    </source>
</evidence>
<dbReference type="AlphaFoldDB" id="C6XQ64"/>
<dbReference type="EC" id="3.4.19.13" evidence="11"/>
<comment type="pathway">
    <text evidence="11">Sulfur metabolism; glutathione metabolism.</text>
</comment>
<organism evidence="12 13">
    <name type="scientific">Hirschia baltica (strain ATCC 49814 / DSM 5838 / IFAM 1418)</name>
    <dbReference type="NCBI Taxonomy" id="582402"/>
    <lineage>
        <taxon>Bacteria</taxon>
        <taxon>Pseudomonadati</taxon>
        <taxon>Pseudomonadota</taxon>
        <taxon>Alphaproteobacteria</taxon>
        <taxon>Hyphomonadales</taxon>
        <taxon>Hyphomonadaceae</taxon>
        <taxon>Hirschia</taxon>
    </lineage>
</organism>
<dbReference type="SUPFAM" id="SSF56235">
    <property type="entry name" value="N-terminal nucleophile aminohydrolases (Ntn hydrolases)"/>
    <property type="match status" value="1"/>
</dbReference>
<keyword evidence="4 11" id="KW-0808">Transferase</keyword>
<dbReference type="NCBIfam" id="TIGR00066">
    <property type="entry name" value="g_glut_trans"/>
    <property type="match status" value="1"/>
</dbReference>
<dbReference type="GO" id="GO:0036374">
    <property type="term" value="F:glutathione hydrolase activity"/>
    <property type="evidence" value="ECO:0007669"/>
    <property type="project" value="UniProtKB-UniRule"/>
</dbReference>
<dbReference type="PRINTS" id="PR01210">
    <property type="entry name" value="GGTRANSPTASE"/>
</dbReference>
<evidence type="ECO:0000256" key="4">
    <source>
        <dbReference type="ARBA" id="ARBA00022679"/>
    </source>
</evidence>
<feature type="binding site" evidence="10">
    <location>
        <begin position="491"/>
        <end position="492"/>
    </location>
    <ligand>
        <name>L-glutamate</name>
        <dbReference type="ChEBI" id="CHEBI:29985"/>
    </ligand>
</feature>
<gene>
    <name evidence="12" type="ordered locus">Hbal_0887</name>
</gene>
<keyword evidence="6 11" id="KW-0865">Zymogen</keyword>
<dbReference type="KEGG" id="hba:Hbal_0887"/>
<dbReference type="EMBL" id="CP001678">
    <property type="protein sequence ID" value="ACT58581.1"/>
    <property type="molecule type" value="Genomic_DNA"/>
</dbReference>
<dbReference type="GO" id="GO:0006750">
    <property type="term" value="P:glutathione biosynthetic process"/>
    <property type="evidence" value="ECO:0007669"/>
    <property type="project" value="UniProtKB-KW"/>
</dbReference>
<dbReference type="STRING" id="582402.Hbal_0887"/>
<sequence length="613" mass="65860">MRFKHVLMTASFLTALVACQINEPHSDSKNASDEQVISREANALATESNWRLSGQAMATAANPHAVKAAEAVLKRGGHAVDAAIAAHAVLGLVEPQSSGIGGGGFMMVYDRNSGTTRMYDGRETAPAAIDENLFFNDAGEPMDYVTAWQSGRSVGVPSIVRTYGQAYEDFGIVEWSSLFGAAEKLASDGFPVSPRLNGLLSNERLRGAMNLDDNTASAAYFYPDNTPLEVGYNRTNPAYAELMKNIATKGADWFYEGPLSDAIEKAVKSAEIPGALTAKDIRAYEAVERNALCGPYKTYKICSAPPPSSGGITQPMILGLYERFTEGMDFSTSDHSNSFPSDTHLKAFVDAQRLAYADRDHYVADTDFVTVPSEDLINPKYLDARANDRFSASQSPTAGDPGAILHNKPIIDMWGRDTSDDKPGTTHLSIVDIYGNAVSMTATVESPFGSSIWVEEGGFVLNNELTDFARTPRINGKLVANAPAPNKRPRSSMSPTIVFDANDDLFMVTGSPGGNSIIAYTAKSLLGVLDWQMDAQAAANLPNIIARGDSVNVEIGVPDGQNAATTLKDAGYNVREREGENSGIHTIVARSDHFEGAADNRREGIVATVDNRE</sequence>
<dbReference type="InterPro" id="IPR043138">
    <property type="entry name" value="GGT_lsub"/>
</dbReference>
<dbReference type="HOGENOM" id="CLU_014813_0_1_5"/>
<dbReference type="UniPathway" id="UPA00204"/>
<comment type="catalytic activity">
    <reaction evidence="8 11">
        <text>an N-terminal (5-L-glutamyl)-[peptide] + an alpha-amino acid = 5-L-glutamyl amino acid + an N-terminal L-alpha-aminoacyl-[peptide]</text>
        <dbReference type="Rhea" id="RHEA:23904"/>
        <dbReference type="Rhea" id="RHEA-COMP:9780"/>
        <dbReference type="Rhea" id="RHEA-COMP:9795"/>
        <dbReference type="ChEBI" id="CHEBI:77644"/>
        <dbReference type="ChEBI" id="CHEBI:78597"/>
        <dbReference type="ChEBI" id="CHEBI:78599"/>
        <dbReference type="ChEBI" id="CHEBI:78608"/>
        <dbReference type="EC" id="2.3.2.2"/>
    </reaction>
</comment>
<dbReference type="Gene3D" id="3.60.20.40">
    <property type="match status" value="1"/>
</dbReference>
<dbReference type="PANTHER" id="PTHR43199">
    <property type="entry name" value="GLUTATHIONE HYDROLASE"/>
    <property type="match status" value="1"/>
</dbReference>
<comment type="PTM">
    <text evidence="11">Cleaved by autocatalysis into a large and a small subunit.</text>
</comment>
<evidence type="ECO:0000256" key="11">
    <source>
        <dbReference type="RuleBase" id="RU368036"/>
    </source>
</evidence>
<dbReference type="MEROPS" id="T03.001"/>
<comment type="catalytic activity">
    <reaction evidence="2 11">
        <text>glutathione + H2O = L-cysteinylglycine + L-glutamate</text>
        <dbReference type="Rhea" id="RHEA:28807"/>
        <dbReference type="ChEBI" id="CHEBI:15377"/>
        <dbReference type="ChEBI" id="CHEBI:29985"/>
        <dbReference type="ChEBI" id="CHEBI:57925"/>
        <dbReference type="ChEBI" id="CHEBI:61694"/>
        <dbReference type="EC" id="3.4.19.13"/>
    </reaction>
</comment>
<proteinExistence type="inferred from homology"/>
<keyword evidence="5 11" id="KW-0378">Hydrolase</keyword>
<feature type="binding site" evidence="10">
    <location>
        <position position="122"/>
    </location>
    <ligand>
        <name>L-glutamate</name>
        <dbReference type="ChEBI" id="CHEBI:29985"/>
    </ligand>
</feature>
<dbReference type="EC" id="2.3.2.2" evidence="11"/>
<evidence type="ECO:0000256" key="9">
    <source>
        <dbReference type="PIRSR" id="PIRSR600101-1"/>
    </source>
</evidence>
<feature type="active site" description="Nucleophile" evidence="9">
    <location>
        <position position="425"/>
    </location>
</feature>
<dbReference type="PROSITE" id="PS00462">
    <property type="entry name" value="G_GLU_TRANSPEPTIDASE"/>
    <property type="match status" value="1"/>
</dbReference>
<evidence type="ECO:0000256" key="7">
    <source>
        <dbReference type="ARBA" id="ARBA00023315"/>
    </source>
</evidence>
<comment type="catalytic activity">
    <reaction evidence="1 11">
        <text>an S-substituted glutathione + H2O = an S-substituted L-cysteinylglycine + L-glutamate</text>
        <dbReference type="Rhea" id="RHEA:59468"/>
        <dbReference type="ChEBI" id="CHEBI:15377"/>
        <dbReference type="ChEBI" id="CHEBI:29985"/>
        <dbReference type="ChEBI" id="CHEBI:90779"/>
        <dbReference type="ChEBI" id="CHEBI:143103"/>
        <dbReference type="EC" id="3.4.19.13"/>
    </reaction>
</comment>
<dbReference type="InterPro" id="IPR051792">
    <property type="entry name" value="GGT_bact"/>
</dbReference>
<keyword evidence="7 11" id="KW-0012">Acyltransferase</keyword>
<dbReference type="InterPro" id="IPR029055">
    <property type="entry name" value="Ntn_hydrolases_N"/>
</dbReference>
<evidence type="ECO:0000256" key="6">
    <source>
        <dbReference type="ARBA" id="ARBA00023145"/>
    </source>
</evidence>
<keyword evidence="11" id="KW-0317">Glutathione biosynthesis</keyword>
<name>C6XQ64_HIRBI</name>
<feature type="binding site" evidence="10">
    <location>
        <position position="467"/>
    </location>
    <ligand>
        <name>L-glutamate</name>
        <dbReference type="ChEBI" id="CHEBI:29985"/>
    </ligand>
</feature>
<dbReference type="Proteomes" id="UP000002745">
    <property type="component" value="Chromosome"/>
</dbReference>
<evidence type="ECO:0000256" key="3">
    <source>
        <dbReference type="ARBA" id="ARBA00009381"/>
    </source>
</evidence>